<sequence>MSEQASTDGGADKATTSVGELTLISSLFHQINRVLPEQQKLLFLRPDMKAAEALSLLKLNGYSQAPVIFNGSVLGVFSFRSFSLKCADFSLEHAQKERRAPGDFTVDECLEQFTYVRITEELQNTFDAMERDNGVLVGNPELPQGILTPMDLLRYLYRVTKPFVMISEIETALRALMNSAVSSVELAECSNRALAQHYGVGKAPQSLLEMTFDNYRAIISHGGNWPKFAPVLGANRARVSAKLSEIGELRNDIFHFKREITLQEHELLGNHREWLLIQARIVDLSEKEGKL</sequence>
<dbReference type="Gene3D" id="3.10.580.10">
    <property type="entry name" value="CBS-domain"/>
    <property type="match status" value="1"/>
</dbReference>
<dbReference type="RefSeq" id="WP_152836909.1">
    <property type="nucleotide sequence ID" value="NZ_WHUG01000002.1"/>
</dbReference>
<dbReference type="SUPFAM" id="SSF54631">
    <property type="entry name" value="CBS-domain pair"/>
    <property type="match status" value="1"/>
</dbReference>
<reference evidence="2 3" key="1">
    <citation type="submission" date="2019-10" db="EMBL/GenBank/DDBJ databases">
        <title>Two novel species isolated from a subtropical stream in China.</title>
        <authorList>
            <person name="Lu H."/>
        </authorList>
    </citation>
    <scope>NUCLEOTIDE SEQUENCE [LARGE SCALE GENOMIC DNA]</scope>
    <source>
        <strain evidence="2 3">FT29W</strain>
    </source>
</reference>
<evidence type="ECO:0000259" key="1">
    <source>
        <dbReference type="Pfam" id="PF00571"/>
    </source>
</evidence>
<gene>
    <name evidence="2" type="ORF">GEV02_05290</name>
</gene>
<evidence type="ECO:0000313" key="2">
    <source>
        <dbReference type="EMBL" id="MQA37556.1"/>
    </source>
</evidence>
<organism evidence="2 3">
    <name type="scientific">Rugamonas aquatica</name>
    <dbReference type="NCBI Taxonomy" id="2743357"/>
    <lineage>
        <taxon>Bacteria</taxon>
        <taxon>Pseudomonadati</taxon>
        <taxon>Pseudomonadota</taxon>
        <taxon>Betaproteobacteria</taxon>
        <taxon>Burkholderiales</taxon>
        <taxon>Oxalobacteraceae</taxon>
        <taxon>Telluria group</taxon>
        <taxon>Rugamonas</taxon>
    </lineage>
</organism>
<proteinExistence type="predicted"/>
<name>A0A6A7MXS4_9BURK</name>
<feature type="domain" description="CBS" evidence="1">
    <location>
        <begin position="40"/>
        <end position="80"/>
    </location>
</feature>
<protein>
    <submittedName>
        <fullName evidence="2">CBS domain-containing protein</fullName>
    </submittedName>
</protein>
<dbReference type="AlphaFoldDB" id="A0A6A7MXS4"/>
<accession>A0A6A7MXS4</accession>
<dbReference type="InterPro" id="IPR000644">
    <property type="entry name" value="CBS_dom"/>
</dbReference>
<dbReference type="Proteomes" id="UP000440498">
    <property type="component" value="Unassembled WGS sequence"/>
</dbReference>
<dbReference type="InterPro" id="IPR046342">
    <property type="entry name" value="CBS_dom_sf"/>
</dbReference>
<comment type="caution">
    <text evidence="2">The sequence shown here is derived from an EMBL/GenBank/DDBJ whole genome shotgun (WGS) entry which is preliminary data.</text>
</comment>
<keyword evidence="3" id="KW-1185">Reference proteome</keyword>
<evidence type="ECO:0000313" key="3">
    <source>
        <dbReference type="Proteomes" id="UP000440498"/>
    </source>
</evidence>
<dbReference type="EMBL" id="WHUG01000002">
    <property type="protein sequence ID" value="MQA37556.1"/>
    <property type="molecule type" value="Genomic_DNA"/>
</dbReference>
<dbReference type="Pfam" id="PF00571">
    <property type="entry name" value="CBS"/>
    <property type="match status" value="1"/>
</dbReference>